<gene>
    <name evidence="2" type="ORF">SAMN00777080_3315</name>
</gene>
<feature type="chain" id="PRO_5013275282" evidence="1">
    <location>
        <begin position="22"/>
        <end position="382"/>
    </location>
</feature>
<reference evidence="3" key="1">
    <citation type="submission" date="2017-04" db="EMBL/GenBank/DDBJ databases">
        <authorList>
            <person name="Varghese N."/>
            <person name="Submissions S."/>
        </authorList>
    </citation>
    <scope>NUCLEOTIDE SEQUENCE [LARGE SCALE GENOMIC DNA]</scope>
    <source>
        <strain evidence="3">DSM 16537</strain>
    </source>
</reference>
<organism evidence="2 3">
    <name type="scientific">Aquiflexum balticum DSM 16537</name>
    <dbReference type="NCBI Taxonomy" id="758820"/>
    <lineage>
        <taxon>Bacteria</taxon>
        <taxon>Pseudomonadati</taxon>
        <taxon>Bacteroidota</taxon>
        <taxon>Cytophagia</taxon>
        <taxon>Cytophagales</taxon>
        <taxon>Cyclobacteriaceae</taxon>
        <taxon>Aquiflexum</taxon>
    </lineage>
</organism>
<dbReference type="Proteomes" id="UP000192333">
    <property type="component" value="Chromosome I"/>
</dbReference>
<dbReference type="EMBL" id="LT838813">
    <property type="protein sequence ID" value="SMD44689.1"/>
    <property type="molecule type" value="Genomic_DNA"/>
</dbReference>
<name>A0A1W2H755_9BACT</name>
<dbReference type="InterPro" id="IPR018550">
    <property type="entry name" value="Lipid-A_deacylase-rel"/>
</dbReference>
<dbReference type="STRING" id="758820.SAMN00777080_3315"/>
<keyword evidence="3" id="KW-1185">Reference proteome</keyword>
<evidence type="ECO:0000256" key="1">
    <source>
        <dbReference type="SAM" id="SignalP"/>
    </source>
</evidence>
<evidence type="ECO:0000313" key="2">
    <source>
        <dbReference type="EMBL" id="SMD44689.1"/>
    </source>
</evidence>
<protein>
    <submittedName>
        <fullName evidence="2">Lipid A 3-O-deacylase (PagL)</fullName>
    </submittedName>
</protein>
<accession>A0A1W2H755</accession>
<sequence>MNQLFKLAAFLLIFPFGKVSAIQPLDSIPKPRKYQKQFSILFEAGPMIPRGTDWSDVIKDDLKYKALDMRLGFRKIQPKVYNMVYRYPTFGFGFYTATFKNPYIGKPNAVYLFADIPFPKSFQNNKLTFSYLAAMGVSFNFKPYDPEYNPINQFIGSYQNGYVHVSFNMRYQLFQDLSLESAIGFKHFSNGSLKKPNAGLNFIPFSIGAKFNLNQSDLGFSEYKETPKFVPNGQINIWVSAGGKNYQKGENVYLKSVVGVNYLRQWNYKYRMGLGMDLFYSSGTAIRYPSKSVSIGDQISVALVGSWEWVLTKNIYVPIAFGTYLHRNVHNEEIKWFYKRIGARYRFDNHFFAGVTLKAHGFKADFFEWTLGYSIFNDKNKY</sequence>
<evidence type="ECO:0000313" key="3">
    <source>
        <dbReference type="Proteomes" id="UP000192333"/>
    </source>
</evidence>
<feature type="signal peptide" evidence="1">
    <location>
        <begin position="1"/>
        <end position="21"/>
    </location>
</feature>
<dbReference type="AlphaFoldDB" id="A0A1W2H755"/>
<keyword evidence="1" id="KW-0732">Signal</keyword>
<dbReference type="Pfam" id="PF09411">
    <property type="entry name" value="PagL"/>
    <property type="match status" value="1"/>
</dbReference>
<proteinExistence type="predicted"/>
<dbReference type="OrthoDB" id="627554at2"/>
<dbReference type="RefSeq" id="WP_084121481.1">
    <property type="nucleotide sequence ID" value="NZ_LT838813.1"/>
</dbReference>
<dbReference type="Gene3D" id="2.40.160.20">
    <property type="match status" value="1"/>
</dbReference>